<dbReference type="PRINTS" id="PR01036">
    <property type="entry name" value="TCRTETB"/>
</dbReference>
<evidence type="ECO:0000313" key="8">
    <source>
        <dbReference type="Proteomes" id="UP000502533"/>
    </source>
</evidence>
<dbReference type="PANTHER" id="PTHR42718">
    <property type="entry name" value="MAJOR FACILITATOR SUPERFAMILY MULTIDRUG TRANSPORTER MFSC"/>
    <property type="match status" value="1"/>
</dbReference>
<keyword evidence="8" id="KW-1185">Reference proteome</keyword>
<evidence type="ECO:0000256" key="6">
    <source>
        <dbReference type="ARBA" id="ARBA00023136"/>
    </source>
</evidence>
<dbReference type="Proteomes" id="UP000502533">
    <property type="component" value="Chromosome"/>
</dbReference>
<name>A0A181CDB3_9PROT</name>
<dbReference type="GeneID" id="85022992"/>
<comment type="subcellular location">
    <subcellularLocation>
        <location evidence="1">Cell membrane</location>
        <topology evidence="1">Multi-pass membrane protein</topology>
    </subcellularLocation>
</comment>
<dbReference type="InterPro" id="IPR036259">
    <property type="entry name" value="MFS_trans_sf"/>
</dbReference>
<dbReference type="RefSeq" id="WP_157771995.1">
    <property type="nucleotide sequence ID" value="NZ_CALMTF010000025.1"/>
</dbReference>
<evidence type="ECO:0000256" key="2">
    <source>
        <dbReference type="ARBA" id="ARBA00022448"/>
    </source>
</evidence>
<proteinExistence type="predicted"/>
<evidence type="ECO:0000313" key="7">
    <source>
        <dbReference type="EMBL" id="QIP36198.1"/>
    </source>
</evidence>
<sequence>MIKSIQADVTSRVPKYNAVDRVLIPFIVAISFMMEQLDTTIVITALPKMADNFHTTAVSLNIAVTSYLLSLAVFMPMSGWAAERWGKREVYMAALLVFTVGSILCACSNGPFSLSLMRMVQGFGGALMTPVGRLILLSSFERSELVKTMTYMSVPVVIGPLMGPVLGGFLVQYTNWRWIFLVNVPIGVGGILLTLWRVRPEMRRMPAPFDWIGFIICAAGMLLLQIGTELLGRRSSMAWGGMLLAGGLAVTFLYSRRSIGARFPALDMGLMSIRTFRIGVLAGSLSRMGFSSIPFLLALLLQLQFGFTPFRTGLLVFAASFGAVIVRPLSSWLLRLLGFRTVLAFNSLVGAMTILPFTLMDGIGAQWKFVLAVIIFGISRALQFTNLNTISFVDIPADRLSRSTGLSGMAQQLSTGLGVALSAAMLNLMARGAHPDMSDFRTALYGSASLVLLGMAGFLQLRQEDGAHTSGWRPRDRVLSRTVEGKK</sequence>
<dbReference type="InterPro" id="IPR011701">
    <property type="entry name" value="MFS"/>
</dbReference>
<keyword evidence="5" id="KW-1133">Transmembrane helix</keyword>
<dbReference type="Pfam" id="PF07690">
    <property type="entry name" value="MFS_1"/>
    <property type="match status" value="1"/>
</dbReference>
<dbReference type="GO" id="GO:0005886">
    <property type="term" value="C:plasma membrane"/>
    <property type="evidence" value="ECO:0007669"/>
    <property type="project" value="UniProtKB-SubCell"/>
</dbReference>
<keyword evidence="6" id="KW-0472">Membrane</keyword>
<gene>
    <name evidence="7" type="ORF">GWK63_12550</name>
</gene>
<evidence type="ECO:0000256" key="3">
    <source>
        <dbReference type="ARBA" id="ARBA00022475"/>
    </source>
</evidence>
<evidence type="ECO:0000256" key="5">
    <source>
        <dbReference type="ARBA" id="ARBA00022989"/>
    </source>
</evidence>
<evidence type="ECO:0000256" key="4">
    <source>
        <dbReference type="ARBA" id="ARBA00022692"/>
    </source>
</evidence>
<keyword evidence="4" id="KW-0812">Transmembrane</keyword>
<dbReference type="SUPFAM" id="SSF103473">
    <property type="entry name" value="MFS general substrate transporter"/>
    <property type="match status" value="1"/>
</dbReference>
<dbReference type="InterPro" id="IPR020846">
    <property type="entry name" value="MFS_dom"/>
</dbReference>
<keyword evidence="2" id="KW-0813">Transport</keyword>
<evidence type="ECO:0000256" key="1">
    <source>
        <dbReference type="ARBA" id="ARBA00004651"/>
    </source>
</evidence>
<keyword evidence="3" id="KW-1003">Cell membrane</keyword>
<protein>
    <submittedName>
        <fullName evidence="7">MFS transporter</fullName>
    </submittedName>
</protein>
<dbReference type="PROSITE" id="PS50850">
    <property type="entry name" value="MFS"/>
    <property type="match status" value="1"/>
</dbReference>
<dbReference type="GO" id="GO:0022857">
    <property type="term" value="F:transmembrane transporter activity"/>
    <property type="evidence" value="ECO:0007669"/>
    <property type="project" value="InterPro"/>
</dbReference>
<reference evidence="7 8" key="1">
    <citation type="submission" date="2020-03" db="EMBL/GenBank/DDBJ databases">
        <title>Isolation of cellulose-producing strains, genome characterization and application of the synthesized cellulose films as an economical and sustainable material for piezoelectric sensor construction.</title>
        <authorList>
            <person name="Mangayil R.K."/>
        </authorList>
    </citation>
    <scope>NUCLEOTIDE SEQUENCE [LARGE SCALE GENOMIC DNA]</scope>
    <source>
        <strain evidence="7 8">ENS 9a1a</strain>
    </source>
</reference>
<dbReference type="KEGG" id="kre:GWK63_12550"/>
<dbReference type="PANTHER" id="PTHR42718:SF46">
    <property type="entry name" value="BLR6921 PROTEIN"/>
    <property type="match status" value="1"/>
</dbReference>
<dbReference type="Gene3D" id="1.20.1250.20">
    <property type="entry name" value="MFS general substrate transporter like domains"/>
    <property type="match status" value="1"/>
</dbReference>
<accession>A0A181CDB3</accession>
<dbReference type="EMBL" id="CP050139">
    <property type="protein sequence ID" value="QIP36198.1"/>
    <property type="molecule type" value="Genomic_DNA"/>
</dbReference>
<dbReference type="AlphaFoldDB" id="A0A181CDB3"/>
<dbReference type="Gene3D" id="1.20.1720.10">
    <property type="entry name" value="Multidrug resistance protein D"/>
    <property type="match status" value="1"/>
</dbReference>
<organism evidence="7 8">
    <name type="scientific">Komagataeibacter rhaeticus</name>
    <dbReference type="NCBI Taxonomy" id="215221"/>
    <lineage>
        <taxon>Bacteria</taxon>
        <taxon>Pseudomonadati</taxon>
        <taxon>Pseudomonadota</taxon>
        <taxon>Alphaproteobacteria</taxon>
        <taxon>Acetobacterales</taxon>
        <taxon>Acetobacteraceae</taxon>
        <taxon>Komagataeibacter</taxon>
    </lineage>
</organism>